<sequence length="322" mass="34917">MTIKTKFTSALGIQHPILLAPMGNVAGGKLVASVSNSGGLGMLGVGYGDHAWLKNELEIIKHTTNKPWGVGFITWSLTEEVFDLVMHYSPNAVMMSFGDMSPWVEKIKAHNIPLICQVQSLAEAIEVKEKGADFIVTQGSEAGGHGKSERSTLSLTEEVIHHLPNTSIIAAGGIADGKSLAAVLSLGAHGASIGSRFYASTESLANDKLKQKMLESSGNDTLRTDVFDIVREIPWPKEYSGRAIKNVFTSRWHGKGDELTRQLDQHQDRFFSDQQSNNLESAIIWAGECIDSINAIHDAKVIIDNMVTDTGAIFNNNNSNLS</sequence>
<evidence type="ECO:0000256" key="2">
    <source>
        <dbReference type="ARBA" id="ARBA00022643"/>
    </source>
</evidence>
<evidence type="ECO:0000313" key="4">
    <source>
        <dbReference type="EMBL" id="KKM93609.1"/>
    </source>
</evidence>
<dbReference type="PANTHER" id="PTHR32332">
    <property type="entry name" value="2-NITROPROPANE DIOXYGENASE"/>
    <property type="match status" value="1"/>
</dbReference>
<organism evidence="4">
    <name type="scientific">marine sediment metagenome</name>
    <dbReference type="NCBI Taxonomy" id="412755"/>
    <lineage>
        <taxon>unclassified sequences</taxon>
        <taxon>metagenomes</taxon>
        <taxon>ecological metagenomes</taxon>
    </lineage>
</organism>
<evidence type="ECO:0000256" key="3">
    <source>
        <dbReference type="ARBA" id="ARBA00023002"/>
    </source>
</evidence>
<dbReference type="AlphaFoldDB" id="A0A0F9LF71"/>
<dbReference type="EMBL" id="LAZR01006242">
    <property type="protein sequence ID" value="KKM93609.1"/>
    <property type="molecule type" value="Genomic_DNA"/>
</dbReference>
<gene>
    <name evidence="4" type="ORF">LCGC14_1206680</name>
</gene>
<dbReference type="Gene3D" id="3.20.20.70">
    <property type="entry name" value="Aldolase class I"/>
    <property type="match status" value="1"/>
</dbReference>
<dbReference type="SUPFAM" id="SSF51412">
    <property type="entry name" value="Inosine monophosphate dehydrogenase (IMPDH)"/>
    <property type="match status" value="1"/>
</dbReference>
<keyword evidence="2" id="KW-0288">FMN</keyword>
<dbReference type="GO" id="GO:0018580">
    <property type="term" value="F:nitronate monooxygenase activity"/>
    <property type="evidence" value="ECO:0007669"/>
    <property type="project" value="InterPro"/>
</dbReference>
<comment type="caution">
    <text evidence="4">The sequence shown here is derived from an EMBL/GenBank/DDBJ whole genome shotgun (WGS) entry which is preliminary data.</text>
</comment>
<dbReference type="InterPro" id="IPR013785">
    <property type="entry name" value="Aldolase_TIM"/>
</dbReference>
<name>A0A0F9LF71_9ZZZZ</name>
<dbReference type="InterPro" id="IPR004136">
    <property type="entry name" value="NMO"/>
</dbReference>
<proteinExistence type="predicted"/>
<evidence type="ECO:0008006" key="5">
    <source>
        <dbReference type="Google" id="ProtNLM"/>
    </source>
</evidence>
<protein>
    <recommendedName>
        <fullName evidence="5">Nitronate monooxygenase domain-containing protein</fullName>
    </recommendedName>
</protein>
<keyword evidence="1" id="KW-0285">Flavoprotein</keyword>
<reference evidence="4" key="1">
    <citation type="journal article" date="2015" name="Nature">
        <title>Complex archaea that bridge the gap between prokaryotes and eukaryotes.</title>
        <authorList>
            <person name="Spang A."/>
            <person name="Saw J.H."/>
            <person name="Jorgensen S.L."/>
            <person name="Zaremba-Niedzwiedzka K."/>
            <person name="Martijn J."/>
            <person name="Lind A.E."/>
            <person name="van Eijk R."/>
            <person name="Schleper C."/>
            <person name="Guy L."/>
            <person name="Ettema T.J."/>
        </authorList>
    </citation>
    <scope>NUCLEOTIDE SEQUENCE</scope>
</reference>
<accession>A0A0F9LF71</accession>
<evidence type="ECO:0000256" key="1">
    <source>
        <dbReference type="ARBA" id="ARBA00022630"/>
    </source>
</evidence>
<dbReference type="Pfam" id="PF03060">
    <property type="entry name" value="NMO"/>
    <property type="match status" value="2"/>
</dbReference>
<dbReference type="CDD" id="cd04730">
    <property type="entry name" value="NPD_like"/>
    <property type="match status" value="1"/>
</dbReference>
<keyword evidence="3" id="KW-0560">Oxidoreductase</keyword>
<dbReference type="PANTHER" id="PTHR32332:SF31">
    <property type="entry name" value="2-NITROPROPANE DIOXYGENASE FAMILY, PUTATIVE (AFU_ORTHOLOGUE AFUA_2G09850)-RELATED"/>
    <property type="match status" value="1"/>
</dbReference>